<evidence type="ECO:0000313" key="10">
    <source>
        <dbReference type="EMBL" id="MCJ2189094.1"/>
    </source>
</evidence>
<dbReference type="PANTHER" id="PTHR15184:SF9">
    <property type="entry name" value="SPI-1 TYPE 3 SECRETION SYSTEM ATPASE"/>
    <property type="match status" value="1"/>
</dbReference>
<comment type="subcellular location">
    <subcellularLocation>
        <location evidence="1">Cytoplasm</location>
    </subcellularLocation>
</comment>
<gene>
    <name evidence="10" type="ORF">MTR66_20055</name>
</gene>
<keyword evidence="11" id="KW-1185">Reference proteome</keyword>
<keyword evidence="3" id="KW-0963">Cytoplasm</keyword>
<sequence length="437" mass="46451">MSIDSQVRNLFGQLAEAPAFEQRGRVKGAIGTAIRAGGISARIGQTCALLDAEGNTALLAEVVGLSDGDVLLAPMGDLRGLSGETEITVRTGEDEVPVTADLLGRVLDARLRPLDGGEPVRAGTRRPLYAAAPNPMARARIDTMLETGIRAIDGMLPVGRGQRVGVFAAAGGGKSTLLGMLARQSHADVTVIALIGERGREVREFVEDTLGPDGLSRAVVIVATSDRPALERARAAHAATAVAEGFRAEGLHVLLLMDSVTRYSRALREIGLAAGEPPVRRGFPPSVFAELPCLFERAGTDNKGAITGIYTVLLEDEEDDPIGEEVRSLLDGHIYLSRKLAAKGHYPAIDVLASQSRLFTQLAAPEQQRAAGELRALLSRLGEIELLVQLGDYKPGQDALADRALAAREGMDAFLRQSSRQRSGFETTMALLRGFEP</sequence>
<evidence type="ECO:0000256" key="8">
    <source>
        <dbReference type="ARBA" id="ARBA00034006"/>
    </source>
</evidence>
<evidence type="ECO:0000256" key="5">
    <source>
        <dbReference type="ARBA" id="ARBA00022840"/>
    </source>
</evidence>
<dbReference type="NCBIfam" id="TIGR01026">
    <property type="entry name" value="fliI_yscN"/>
    <property type="match status" value="1"/>
</dbReference>
<keyword evidence="4" id="KW-0547">Nucleotide-binding</keyword>
<dbReference type="CDD" id="cd01136">
    <property type="entry name" value="ATPase_flagellum-secretory_path_III"/>
    <property type="match status" value="1"/>
</dbReference>
<organism evidence="10 11">
    <name type="scientific">Novosphingobium beihaiensis</name>
    <dbReference type="NCBI Taxonomy" id="2930389"/>
    <lineage>
        <taxon>Bacteria</taxon>
        <taxon>Pseudomonadati</taxon>
        <taxon>Pseudomonadota</taxon>
        <taxon>Alphaproteobacteria</taxon>
        <taxon>Sphingomonadales</taxon>
        <taxon>Sphingomonadaceae</taxon>
        <taxon>Novosphingobium</taxon>
    </lineage>
</organism>
<dbReference type="InterPro" id="IPR040627">
    <property type="entry name" value="T3SS_ATPase_C"/>
</dbReference>
<comment type="caution">
    <text evidence="10">The sequence shown here is derived from an EMBL/GenBank/DDBJ whole genome shotgun (WGS) entry which is preliminary data.</text>
</comment>
<accession>A0ABT0BVN3</accession>
<dbReference type="RefSeq" id="WP_243924285.1">
    <property type="nucleotide sequence ID" value="NZ_JALHLG010000062.1"/>
</dbReference>
<dbReference type="Proteomes" id="UP001202281">
    <property type="component" value="Unassembled WGS sequence"/>
</dbReference>
<name>A0ABT0BVN3_9SPHN</name>
<dbReference type="Pfam" id="PF00006">
    <property type="entry name" value="ATP-synt_ab"/>
    <property type="match status" value="1"/>
</dbReference>
<keyword evidence="6" id="KW-0653">Protein transport</keyword>
<keyword evidence="7" id="KW-1278">Translocase</keyword>
<reference evidence="10 11" key="1">
    <citation type="submission" date="2022-04" db="EMBL/GenBank/DDBJ databases">
        <title>Identification of a novel bacterium isolated from mangrove sediments.</title>
        <authorList>
            <person name="Pan X."/>
        </authorList>
    </citation>
    <scope>NUCLEOTIDE SEQUENCE [LARGE SCALE GENOMIC DNA]</scope>
    <source>
        <strain evidence="10 11">B2638</strain>
    </source>
</reference>
<dbReference type="InterPro" id="IPR003593">
    <property type="entry name" value="AAA+_ATPase"/>
</dbReference>
<evidence type="ECO:0000313" key="11">
    <source>
        <dbReference type="Proteomes" id="UP001202281"/>
    </source>
</evidence>
<dbReference type="Pfam" id="PF02874">
    <property type="entry name" value="ATP-synt_ab_N"/>
    <property type="match status" value="1"/>
</dbReference>
<comment type="catalytic activity">
    <reaction evidence="8">
        <text>ATP + H2O + cellular proteinSide 1 = ADP + phosphate + cellular proteinSide 2.</text>
        <dbReference type="EC" id="7.4.2.8"/>
    </reaction>
</comment>
<dbReference type="PANTHER" id="PTHR15184">
    <property type="entry name" value="ATP SYNTHASE"/>
    <property type="match status" value="1"/>
</dbReference>
<dbReference type="SMART" id="SM00382">
    <property type="entry name" value="AAA"/>
    <property type="match status" value="1"/>
</dbReference>
<protein>
    <submittedName>
        <fullName evidence="10">FliI/YscN family ATPase</fullName>
    </submittedName>
</protein>
<dbReference type="InterPro" id="IPR050053">
    <property type="entry name" value="ATPase_alpha/beta_chains"/>
</dbReference>
<evidence type="ECO:0000259" key="9">
    <source>
        <dbReference type="SMART" id="SM00382"/>
    </source>
</evidence>
<dbReference type="Gene3D" id="3.40.50.12240">
    <property type="match status" value="1"/>
</dbReference>
<dbReference type="InterPro" id="IPR004100">
    <property type="entry name" value="ATPase_F1/V1/A1_a/bsu_N"/>
</dbReference>
<dbReference type="SUPFAM" id="SSF52540">
    <property type="entry name" value="P-loop containing nucleoside triphosphate hydrolases"/>
    <property type="match status" value="1"/>
</dbReference>
<dbReference type="InterPro" id="IPR027417">
    <property type="entry name" value="P-loop_NTPase"/>
</dbReference>
<keyword evidence="2" id="KW-0813">Transport</keyword>
<dbReference type="InterPro" id="IPR005714">
    <property type="entry name" value="ATPase_T3SS_FliI/YscN"/>
</dbReference>
<dbReference type="InterPro" id="IPR000194">
    <property type="entry name" value="ATPase_F1/V1/A1_a/bsu_nucl-bd"/>
</dbReference>
<dbReference type="PROSITE" id="PS00152">
    <property type="entry name" value="ATPASE_ALPHA_BETA"/>
    <property type="match status" value="1"/>
</dbReference>
<dbReference type="InterPro" id="IPR020003">
    <property type="entry name" value="ATPase_a/bsu_AS"/>
</dbReference>
<feature type="domain" description="AAA+ ATPase" evidence="9">
    <location>
        <begin position="160"/>
        <end position="340"/>
    </location>
</feature>
<evidence type="ECO:0000256" key="1">
    <source>
        <dbReference type="ARBA" id="ARBA00004496"/>
    </source>
</evidence>
<evidence type="ECO:0000256" key="7">
    <source>
        <dbReference type="ARBA" id="ARBA00022967"/>
    </source>
</evidence>
<keyword evidence="5" id="KW-0067">ATP-binding</keyword>
<dbReference type="EMBL" id="JALHLG010000062">
    <property type="protein sequence ID" value="MCJ2189094.1"/>
    <property type="molecule type" value="Genomic_DNA"/>
</dbReference>
<proteinExistence type="predicted"/>
<dbReference type="Pfam" id="PF18269">
    <property type="entry name" value="T3SS_ATPase_C"/>
    <property type="match status" value="1"/>
</dbReference>
<evidence type="ECO:0000256" key="4">
    <source>
        <dbReference type="ARBA" id="ARBA00022741"/>
    </source>
</evidence>
<evidence type="ECO:0000256" key="3">
    <source>
        <dbReference type="ARBA" id="ARBA00022490"/>
    </source>
</evidence>
<evidence type="ECO:0000256" key="2">
    <source>
        <dbReference type="ARBA" id="ARBA00022448"/>
    </source>
</evidence>
<evidence type="ECO:0000256" key="6">
    <source>
        <dbReference type="ARBA" id="ARBA00022927"/>
    </source>
</evidence>